<proteinExistence type="inferred from homology"/>
<evidence type="ECO:0000313" key="9">
    <source>
        <dbReference type="EMBL" id="CAD7638240.1"/>
    </source>
</evidence>
<gene>
    <name evidence="9" type="ORF">ONB1V03_LOCUS1294</name>
</gene>
<dbReference type="Proteomes" id="UP000728032">
    <property type="component" value="Unassembled WGS sequence"/>
</dbReference>
<accession>A0A7R9LAT6</accession>
<dbReference type="OrthoDB" id="5979286at2759"/>
<evidence type="ECO:0000256" key="5">
    <source>
        <dbReference type="ARBA" id="ARBA00023136"/>
    </source>
</evidence>
<evidence type="ECO:0000256" key="4">
    <source>
        <dbReference type="ARBA" id="ARBA00022989"/>
    </source>
</evidence>
<dbReference type="Pfam" id="PF05041">
    <property type="entry name" value="Pecanex_C"/>
    <property type="match status" value="1"/>
</dbReference>
<comment type="subcellular location">
    <subcellularLocation>
        <location evidence="1 6">Membrane</location>
        <topology evidence="1 6">Multi-pass membrane protein</topology>
    </subcellularLocation>
</comment>
<keyword evidence="10" id="KW-1185">Reference proteome</keyword>
<dbReference type="PANTHER" id="PTHR12372:SF6">
    <property type="entry name" value="PECANEX-LIKE PROTEIN 4"/>
    <property type="match status" value="1"/>
</dbReference>
<dbReference type="GO" id="GO:0016020">
    <property type="term" value="C:membrane"/>
    <property type="evidence" value="ECO:0007669"/>
    <property type="project" value="UniProtKB-SubCell"/>
</dbReference>
<feature type="region of interest" description="Disordered" evidence="7">
    <location>
        <begin position="256"/>
        <end position="290"/>
    </location>
</feature>
<keyword evidence="5" id="KW-0472">Membrane</keyword>
<evidence type="ECO:0000259" key="8">
    <source>
        <dbReference type="Pfam" id="PF05041"/>
    </source>
</evidence>
<evidence type="ECO:0000313" key="10">
    <source>
        <dbReference type="Proteomes" id="UP000728032"/>
    </source>
</evidence>
<keyword evidence="3" id="KW-0812">Transmembrane</keyword>
<reference evidence="9" key="1">
    <citation type="submission" date="2020-11" db="EMBL/GenBank/DDBJ databases">
        <authorList>
            <person name="Tran Van P."/>
        </authorList>
    </citation>
    <scope>NUCLEOTIDE SEQUENCE</scope>
</reference>
<comment type="similarity">
    <text evidence="2 6">Belongs to the pecanex family.</text>
</comment>
<dbReference type="EMBL" id="OC915026">
    <property type="protein sequence ID" value="CAD7638240.1"/>
    <property type="molecule type" value="Genomic_DNA"/>
</dbReference>
<evidence type="ECO:0000256" key="3">
    <source>
        <dbReference type="ARBA" id="ARBA00022692"/>
    </source>
</evidence>
<evidence type="ECO:0000256" key="1">
    <source>
        <dbReference type="ARBA" id="ARBA00004141"/>
    </source>
</evidence>
<name>A0A7R9LAT6_9ACAR</name>
<dbReference type="AlphaFoldDB" id="A0A7R9LAT6"/>
<dbReference type="InterPro" id="IPR007735">
    <property type="entry name" value="Pecanex_C"/>
</dbReference>
<protein>
    <recommendedName>
        <fullName evidence="6">Pecanex-like protein</fullName>
    </recommendedName>
</protein>
<dbReference type="InterPro" id="IPR039797">
    <property type="entry name" value="Pecanex"/>
</dbReference>
<evidence type="ECO:0000256" key="7">
    <source>
        <dbReference type="SAM" id="MobiDB-lite"/>
    </source>
</evidence>
<feature type="domain" description="Pecanex C-terminal" evidence="8">
    <location>
        <begin position="385"/>
        <end position="535"/>
    </location>
</feature>
<organism evidence="9">
    <name type="scientific">Oppiella nova</name>
    <dbReference type="NCBI Taxonomy" id="334625"/>
    <lineage>
        <taxon>Eukaryota</taxon>
        <taxon>Metazoa</taxon>
        <taxon>Ecdysozoa</taxon>
        <taxon>Arthropoda</taxon>
        <taxon>Chelicerata</taxon>
        <taxon>Arachnida</taxon>
        <taxon>Acari</taxon>
        <taxon>Acariformes</taxon>
        <taxon>Sarcoptiformes</taxon>
        <taxon>Oribatida</taxon>
        <taxon>Brachypylina</taxon>
        <taxon>Oppioidea</taxon>
        <taxon>Oppiidae</taxon>
        <taxon>Oppiella</taxon>
    </lineage>
</organism>
<keyword evidence="4" id="KW-1133">Transmembrane helix</keyword>
<evidence type="ECO:0000256" key="6">
    <source>
        <dbReference type="RuleBase" id="RU367089"/>
    </source>
</evidence>
<dbReference type="EMBL" id="CAJPVJ010000201">
    <property type="protein sequence ID" value="CAG2161690.1"/>
    <property type="molecule type" value="Genomic_DNA"/>
</dbReference>
<sequence>MCANTTAVYFTAIFHIISPSDATKSEIETNDTVYYQQLMSQFIESLQKQCPVMSCCRAGSFLLARFDDRLVWVQVLESGFNYVKIQVKGLELQETSCHAVEATTIDDMIEEAFYGSADTKMQRILNSYFWFAIQPLDTLIVRTYSDARNVLTGVIDSPETSTAIKTLFSKVFVWVILKHRVNKTNKNHISKSVVVLDIEKQVENTKTNPNLEAKSVLFYDVLKSKAQNTNKDLVAFETNNNNNHILSKWSDDEEDVLGTEDNSHLKSSQNIKSMSETEKKETTSELNESNEELHVKDIESQQQINSNIIYNSSVNSKESFFTTFDDNRNKQNRAIDSSGDITSDPKLGSDNSVEDWYSALSPTNEWLTASLDYTYRTRINQSELYDIIIKSFQYTVKIALDQILMGQEMATLNELIDVLIDYDMNWFIGDETSIEWKNSLILEKQSLFSIGRDGIKECFTSHLLTLQEIAVHLCGLNRAVIEAIWSSLSLELLYLTNDDDERFSIQANPVILRNLTVQAANAPIGYPVFVSQPILINHLTS</sequence>
<dbReference type="PANTHER" id="PTHR12372">
    <property type="entry name" value="PECANEX"/>
    <property type="match status" value="1"/>
</dbReference>
<evidence type="ECO:0000256" key="2">
    <source>
        <dbReference type="ARBA" id="ARBA00010170"/>
    </source>
</evidence>